<evidence type="ECO:0000313" key="2">
    <source>
        <dbReference type="EMBL" id="TDL98252.1"/>
    </source>
</evidence>
<dbReference type="OrthoDB" id="452315at2"/>
<evidence type="ECO:0000313" key="3">
    <source>
        <dbReference type="Proteomes" id="UP000295310"/>
    </source>
</evidence>
<organism evidence="2 3">
    <name type="scientific">Macrococcus brunensis</name>
    <dbReference type="NCBI Taxonomy" id="198483"/>
    <lineage>
        <taxon>Bacteria</taxon>
        <taxon>Bacillati</taxon>
        <taxon>Bacillota</taxon>
        <taxon>Bacilli</taxon>
        <taxon>Bacillales</taxon>
        <taxon>Staphylococcaceae</taxon>
        <taxon>Macrococcus</taxon>
    </lineage>
</organism>
<dbReference type="AlphaFoldDB" id="A0A4R6BEP4"/>
<dbReference type="Pfam" id="PF13302">
    <property type="entry name" value="Acetyltransf_3"/>
    <property type="match status" value="1"/>
</dbReference>
<feature type="domain" description="N-acetyltransferase" evidence="1">
    <location>
        <begin position="11"/>
        <end position="148"/>
    </location>
</feature>
<dbReference type="InterPro" id="IPR016181">
    <property type="entry name" value="Acyl_CoA_acyltransferase"/>
</dbReference>
<dbReference type="EMBL" id="SCWA01000005">
    <property type="protein sequence ID" value="TDL98252.1"/>
    <property type="molecule type" value="Genomic_DNA"/>
</dbReference>
<dbReference type="GO" id="GO:0016747">
    <property type="term" value="F:acyltransferase activity, transferring groups other than amino-acyl groups"/>
    <property type="evidence" value="ECO:0007669"/>
    <property type="project" value="InterPro"/>
</dbReference>
<keyword evidence="3" id="KW-1185">Reference proteome</keyword>
<evidence type="ECO:0000259" key="1">
    <source>
        <dbReference type="PROSITE" id="PS51186"/>
    </source>
</evidence>
<sequence length="148" mass="17237">MVCDKLQTERLIIRPLDQNLINEMGTEYNQHQRFFQHLQKLAIDPTLKGWDAWIVQLKDGTYIGDIGFKGKPNQYQEIEVGYGFEEAYRGHGYATESVGALINYVRASNPELTIKAECLKENKASIKVLQKLGFHQVYEDDVMYYWKK</sequence>
<dbReference type="InterPro" id="IPR051531">
    <property type="entry name" value="N-acetyltransferase"/>
</dbReference>
<dbReference type="SUPFAM" id="SSF55729">
    <property type="entry name" value="Acyl-CoA N-acyltransferases (Nat)"/>
    <property type="match status" value="1"/>
</dbReference>
<keyword evidence="2" id="KW-0808">Transferase</keyword>
<protein>
    <submittedName>
        <fullName evidence="2">N-acetyltransferase</fullName>
    </submittedName>
</protein>
<gene>
    <name evidence="2" type="ORF">ERX27_03695</name>
</gene>
<dbReference type="PANTHER" id="PTHR43792">
    <property type="entry name" value="GNAT FAMILY, PUTATIVE (AFU_ORTHOLOGUE AFUA_3G00765)-RELATED-RELATED"/>
    <property type="match status" value="1"/>
</dbReference>
<proteinExistence type="predicted"/>
<dbReference type="InterPro" id="IPR000182">
    <property type="entry name" value="GNAT_dom"/>
</dbReference>
<accession>A0A4R6BEP4</accession>
<comment type="caution">
    <text evidence="2">The sequence shown here is derived from an EMBL/GenBank/DDBJ whole genome shotgun (WGS) entry which is preliminary data.</text>
</comment>
<dbReference type="Gene3D" id="3.40.630.30">
    <property type="match status" value="1"/>
</dbReference>
<dbReference type="PANTHER" id="PTHR43792:SF13">
    <property type="entry name" value="ACETYLTRANSFERASE"/>
    <property type="match status" value="1"/>
</dbReference>
<reference evidence="2 3" key="1">
    <citation type="submission" date="2019-01" db="EMBL/GenBank/DDBJ databases">
        <title>Draft genome sequences of the type strains of six Macrococcus species.</title>
        <authorList>
            <person name="Mazhar S."/>
            <person name="Altermann E."/>
            <person name="Hill C."/>
            <person name="Mcauliffe O."/>
        </authorList>
    </citation>
    <scope>NUCLEOTIDE SEQUENCE [LARGE SCALE GENOMIC DNA]</scope>
    <source>
        <strain evidence="2 3">CCM4811</strain>
    </source>
</reference>
<dbReference type="PROSITE" id="PS51186">
    <property type="entry name" value="GNAT"/>
    <property type="match status" value="1"/>
</dbReference>
<dbReference type="RefSeq" id="WP_133431491.1">
    <property type="nucleotide sequence ID" value="NZ_CP092172.1"/>
</dbReference>
<dbReference type="Proteomes" id="UP000295310">
    <property type="component" value="Unassembled WGS sequence"/>
</dbReference>
<name>A0A4R6BEP4_9STAP</name>